<dbReference type="GO" id="GO:0033926">
    <property type="term" value="F:endo-alpha-N-acetylgalactosaminidase activity"/>
    <property type="evidence" value="ECO:0007669"/>
    <property type="project" value="InterPro"/>
</dbReference>
<keyword evidence="6" id="KW-0326">Glycosidase</keyword>
<name>A0A1M4W9C3_9FLAO</name>
<dbReference type="STRING" id="1124188.SAMN05444377_101219"/>
<dbReference type="EMBL" id="FQVQ01000001">
    <property type="protein sequence ID" value="SHE77765.1"/>
    <property type="molecule type" value="Genomic_DNA"/>
</dbReference>
<evidence type="ECO:0000256" key="6">
    <source>
        <dbReference type="ARBA" id="ARBA00023295"/>
    </source>
</evidence>
<keyword evidence="4" id="KW-0378">Hydrolase</keyword>
<organism evidence="7 8">
    <name type="scientific">Flavobacterium fontis</name>
    <dbReference type="NCBI Taxonomy" id="1124188"/>
    <lineage>
        <taxon>Bacteria</taxon>
        <taxon>Pseudomonadati</taxon>
        <taxon>Bacteroidota</taxon>
        <taxon>Flavobacteriia</taxon>
        <taxon>Flavobacteriales</taxon>
        <taxon>Flavobacteriaceae</taxon>
        <taxon>Flavobacterium</taxon>
    </lineage>
</organism>
<sequence length="396" mass="44518">MMEAVYLKALDLLQKAASPQGFLASVQPITNYHRVWARDGVICGLAALVSGETHLIKAFRNTLNTLAQHQHELGTIPSNVAIAEEGHEAVSYGGLAGRVDATTWFVIGVTQYALLTGDHAFYHEKKQAVQKALHVMEHWEFNHRHLMYVPLSGNWADEYITDGYVLYDQLLRIWALRGVQACDSSTQYADKINAITHQVLHNFTPGTVGEHYHERAYQEWEWQGYLPCTLNPAGYKNRFDAFAHALFLLLDLGSPDLQNALVGYMKEQAHKLPMKLLPAFWPPVTEGESDWQLLRNNCKYEFRNYPFEFHNGGSWPMVNGFYGMVLAQRGDLGAAEALQSALDAANARADFAFYENFNSQTEAPNGVPRCTWSAAASVLVHHYTHSTTRLFVADSL</sequence>
<reference evidence="7 8" key="1">
    <citation type="submission" date="2016-11" db="EMBL/GenBank/DDBJ databases">
        <authorList>
            <person name="Jaros S."/>
            <person name="Januszkiewicz K."/>
            <person name="Wedrychowicz H."/>
        </authorList>
    </citation>
    <scope>NUCLEOTIDE SEQUENCE [LARGE SCALE GENOMIC DNA]</scope>
    <source>
        <strain evidence="7 8">DSM 25660</strain>
    </source>
</reference>
<evidence type="ECO:0000256" key="4">
    <source>
        <dbReference type="ARBA" id="ARBA00022801"/>
    </source>
</evidence>
<keyword evidence="5" id="KW-0119">Carbohydrate metabolism</keyword>
<dbReference type="InterPro" id="IPR012341">
    <property type="entry name" value="6hp_glycosidase-like_sf"/>
</dbReference>
<dbReference type="Gene3D" id="1.50.10.10">
    <property type="match status" value="1"/>
</dbReference>
<dbReference type="SUPFAM" id="SSF48208">
    <property type="entry name" value="Six-hairpin glycosidases"/>
    <property type="match status" value="1"/>
</dbReference>
<comment type="similarity">
    <text evidence="2">Belongs to the glycosyl hydrolase 100 family.</text>
</comment>
<dbReference type="Proteomes" id="UP000184147">
    <property type="component" value="Unassembled WGS sequence"/>
</dbReference>
<evidence type="ECO:0000313" key="8">
    <source>
        <dbReference type="Proteomes" id="UP000184147"/>
    </source>
</evidence>
<dbReference type="InterPro" id="IPR008928">
    <property type="entry name" value="6-hairpin_glycosidase_sf"/>
</dbReference>
<dbReference type="AlphaFoldDB" id="A0A1M4W9C3"/>
<dbReference type="GO" id="GO:0004564">
    <property type="term" value="F:beta-fructofuranosidase activity"/>
    <property type="evidence" value="ECO:0007669"/>
    <property type="project" value="UniProtKB-EC"/>
</dbReference>
<accession>A0A1M4W9C3</accession>
<protein>
    <recommendedName>
        <fullName evidence="3">beta-fructofuranosidase</fullName>
        <ecNumber evidence="3">3.2.1.26</ecNumber>
    </recommendedName>
</protein>
<evidence type="ECO:0000256" key="5">
    <source>
        <dbReference type="ARBA" id="ARBA00023277"/>
    </source>
</evidence>
<dbReference type="EC" id="3.2.1.26" evidence="3"/>
<dbReference type="InterPro" id="IPR024746">
    <property type="entry name" value="Glyco_hydro_100"/>
</dbReference>
<evidence type="ECO:0000256" key="1">
    <source>
        <dbReference type="ARBA" id="ARBA00000094"/>
    </source>
</evidence>
<evidence type="ECO:0000256" key="2">
    <source>
        <dbReference type="ARBA" id="ARBA00007671"/>
    </source>
</evidence>
<dbReference type="GO" id="GO:0005975">
    <property type="term" value="P:carbohydrate metabolic process"/>
    <property type="evidence" value="ECO:0007669"/>
    <property type="project" value="InterPro"/>
</dbReference>
<evidence type="ECO:0000256" key="3">
    <source>
        <dbReference type="ARBA" id="ARBA00012758"/>
    </source>
</evidence>
<evidence type="ECO:0000313" key="7">
    <source>
        <dbReference type="EMBL" id="SHE77765.1"/>
    </source>
</evidence>
<dbReference type="Pfam" id="PF12899">
    <property type="entry name" value="Glyco_hydro_100"/>
    <property type="match status" value="2"/>
</dbReference>
<gene>
    <name evidence="7" type="ORF">SAMN05444377_101219</name>
</gene>
<keyword evidence="8" id="KW-1185">Reference proteome</keyword>
<dbReference type="RefSeq" id="WP_073360572.1">
    <property type="nucleotide sequence ID" value="NZ_FQVQ01000001.1"/>
</dbReference>
<proteinExistence type="inferred from homology"/>
<comment type="catalytic activity">
    <reaction evidence="1">
        <text>Hydrolysis of terminal non-reducing beta-D-fructofuranoside residues in beta-D-fructofuranosides.</text>
        <dbReference type="EC" id="3.2.1.26"/>
    </reaction>
</comment>